<reference evidence="2 3" key="1">
    <citation type="submission" date="2019-06" db="EMBL/GenBank/DDBJ databases">
        <title>WGS assembly of Gossypium darwinii.</title>
        <authorList>
            <person name="Chen Z.J."/>
            <person name="Sreedasyam A."/>
            <person name="Ando A."/>
            <person name="Song Q."/>
            <person name="De L."/>
            <person name="Hulse-Kemp A."/>
            <person name="Ding M."/>
            <person name="Ye W."/>
            <person name="Kirkbride R."/>
            <person name="Jenkins J."/>
            <person name="Plott C."/>
            <person name="Lovell J."/>
            <person name="Lin Y.-M."/>
            <person name="Vaughn R."/>
            <person name="Liu B."/>
            <person name="Li W."/>
            <person name="Simpson S."/>
            <person name="Scheffler B."/>
            <person name="Saski C."/>
            <person name="Grover C."/>
            <person name="Hu G."/>
            <person name="Conover J."/>
            <person name="Carlson J."/>
            <person name="Shu S."/>
            <person name="Boston L."/>
            <person name="Williams M."/>
            <person name="Peterson D."/>
            <person name="Mcgee K."/>
            <person name="Jones D."/>
            <person name="Wendel J."/>
            <person name="Stelly D."/>
            <person name="Grimwood J."/>
            <person name="Schmutz J."/>
        </authorList>
    </citation>
    <scope>NUCLEOTIDE SEQUENCE [LARGE SCALE GENOMIC DNA]</scope>
    <source>
        <strain evidence="2">1808015.09</strain>
    </source>
</reference>
<dbReference type="Proteomes" id="UP000323506">
    <property type="component" value="Chromosome A01"/>
</dbReference>
<protein>
    <submittedName>
        <fullName evidence="2">Uncharacterized protein</fullName>
    </submittedName>
</protein>
<dbReference type="AlphaFoldDB" id="A0A5D2HPU2"/>
<evidence type="ECO:0000313" key="2">
    <source>
        <dbReference type="EMBL" id="TYH32347.1"/>
    </source>
</evidence>
<keyword evidence="1" id="KW-0812">Transmembrane</keyword>
<keyword evidence="1" id="KW-1133">Transmembrane helix</keyword>
<evidence type="ECO:0000313" key="3">
    <source>
        <dbReference type="Proteomes" id="UP000323506"/>
    </source>
</evidence>
<proteinExistence type="predicted"/>
<gene>
    <name evidence="2" type="ORF">ES288_A01G244900v1</name>
</gene>
<dbReference type="EMBL" id="CM017688">
    <property type="protein sequence ID" value="TYH32347.1"/>
    <property type="molecule type" value="Genomic_DNA"/>
</dbReference>
<keyword evidence="1" id="KW-0472">Membrane</keyword>
<accession>A0A5D2HPU2</accession>
<feature type="transmembrane region" description="Helical" evidence="1">
    <location>
        <begin position="57"/>
        <end position="85"/>
    </location>
</feature>
<name>A0A5D2HPU2_GOSDA</name>
<sequence length="107" mass="12518">MFPWLLDYCIKSVSISNVERPCSDTFKLSRLGIGTQSALGLRQFDREILLNKMFYKMFYFVSFIFVFYIQGVSLFVLAYVCIFIFEEKNPQEISMGGYTVLNICIFI</sequence>
<organism evidence="2 3">
    <name type="scientific">Gossypium darwinii</name>
    <name type="common">Darwin's cotton</name>
    <name type="synonym">Gossypium barbadense var. darwinii</name>
    <dbReference type="NCBI Taxonomy" id="34276"/>
    <lineage>
        <taxon>Eukaryota</taxon>
        <taxon>Viridiplantae</taxon>
        <taxon>Streptophyta</taxon>
        <taxon>Embryophyta</taxon>
        <taxon>Tracheophyta</taxon>
        <taxon>Spermatophyta</taxon>
        <taxon>Magnoliopsida</taxon>
        <taxon>eudicotyledons</taxon>
        <taxon>Gunneridae</taxon>
        <taxon>Pentapetalae</taxon>
        <taxon>rosids</taxon>
        <taxon>malvids</taxon>
        <taxon>Malvales</taxon>
        <taxon>Malvaceae</taxon>
        <taxon>Malvoideae</taxon>
        <taxon>Gossypium</taxon>
    </lineage>
</organism>
<evidence type="ECO:0000256" key="1">
    <source>
        <dbReference type="SAM" id="Phobius"/>
    </source>
</evidence>
<keyword evidence="3" id="KW-1185">Reference proteome</keyword>